<name>A0ABQ5IUH1_9ASTR</name>
<protein>
    <submittedName>
        <fullName evidence="1">Uncharacterized protein</fullName>
    </submittedName>
</protein>
<keyword evidence="2" id="KW-1185">Reference proteome</keyword>
<evidence type="ECO:0000313" key="1">
    <source>
        <dbReference type="EMBL" id="GJU03877.1"/>
    </source>
</evidence>
<reference evidence="1" key="2">
    <citation type="submission" date="2022-01" db="EMBL/GenBank/DDBJ databases">
        <authorList>
            <person name="Yamashiro T."/>
            <person name="Shiraishi A."/>
            <person name="Satake H."/>
            <person name="Nakayama K."/>
        </authorList>
    </citation>
    <scope>NUCLEOTIDE SEQUENCE</scope>
</reference>
<accession>A0ABQ5IUH1</accession>
<comment type="caution">
    <text evidence="1">The sequence shown here is derived from an EMBL/GenBank/DDBJ whole genome shotgun (WGS) entry which is preliminary data.</text>
</comment>
<reference evidence="1" key="1">
    <citation type="journal article" date="2022" name="Int. J. Mol. Sci.">
        <title>Draft Genome of Tanacetum Coccineum: Genomic Comparison of Closely Related Tanacetum-Family Plants.</title>
        <authorList>
            <person name="Yamashiro T."/>
            <person name="Shiraishi A."/>
            <person name="Nakayama K."/>
            <person name="Satake H."/>
        </authorList>
    </citation>
    <scope>NUCLEOTIDE SEQUENCE</scope>
</reference>
<dbReference type="EMBL" id="BQNB010021195">
    <property type="protein sequence ID" value="GJU03877.1"/>
    <property type="molecule type" value="Genomic_DNA"/>
</dbReference>
<organism evidence="1 2">
    <name type="scientific">Tanacetum coccineum</name>
    <dbReference type="NCBI Taxonomy" id="301880"/>
    <lineage>
        <taxon>Eukaryota</taxon>
        <taxon>Viridiplantae</taxon>
        <taxon>Streptophyta</taxon>
        <taxon>Embryophyta</taxon>
        <taxon>Tracheophyta</taxon>
        <taxon>Spermatophyta</taxon>
        <taxon>Magnoliopsida</taxon>
        <taxon>eudicotyledons</taxon>
        <taxon>Gunneridae</taxon>
        <taxon>Pentapetalae</taxon>
        <taxon>asterids</taxon>
        <taxon>campanulids</taxon>
        <taxon>Asterales</taxon>
        <taxon>Asteraceae</taxon>
        <taxon>Asteroideae</taxon>
        <taxon>Anthemideae</taxon>
        <taxon>Anthemidinae</taxon>
        <taxon>Tanacetum</taxon>
    </lineage>
</organism>
<dbReference type="Proteomes" id="UP001151760">
    <property type="component" value="Unassembled WGS sequence"/>
</dbReference>
<sequence length="110" mass="12488">MCYGSLDGLFNNMIAYESERKGHLAQQQTQTRIFPKNIRRKLEKELGLTSPRWSVSTATRESTFIKGVQGTRNQDQQKKRSILEGNLQVEKILSDAFVSSSAGWFGYGLE</sequence>
<proteinExistence type="predicted"/>
<gene>
    <name evidence="1" type="ORF">Tco_1114215</name>
</gene>
<evidence type="ECO:0000313" key="2">
    <source>
        <dbReference type="Proteomes" id="UP001151760"/>
    </source>
</evidence>